<dbReference type="SUPFAM" id="SSF48452">
    <property type="entry name" value="TPR-like"/>
    <property type="match status" value="1"/>
</dbReference>
<reference evidence="6" key="1">
    <citation type="submission" date="2020-07" db="EMBL/GenBank/DDBJ databases">
        <title>Huge and variable diversity of episymbiotic CPR bacteria and DPANN archaea in groundwater ecosystems.</title>
        <authorList>
            <person name="He C.Y."/>
            <person name="Keren R."/>
            <person name="Whittaker M."/>
            <person name="Farag I.F."/>
            <person name="Doudna J."/>
            <person name="Cate J.H.D."/>
            <person name="Banfield J.F."/>
        </authorList>
    </citation>
    <scope>NUCLEOTIDE SEQUENCE</scope>
    <source>
        <strain evidence="6">NC_groundwater_672_Ag_B-0.1um_62_36</strain>
    </source>
</reference>
<dbReference type="InterPro" id="IPR011990">
    <property type="entry name" value="TPR-like_helical_dom_sf"/>
</dbReference>
<dbReference type="PANTHER" id="PTHR24422">
    <property type="entry name" value="CHEMOTAXIS PROTEIN METHYLTRANSFERASE"/>
    <property type="match status" value="1"/>
</dbReference>
<feature type="compositionally biased region" description="Polar residues" evidence="4">
    <location>
        <begin position="301"/>
        <end position="317"/>
    </location>
</feature>
<dbReference type="PANTHER" id="PTHR24422:SF19">
    <property type="entry name" value="CHEMOTAXIS PROTEIN METHYLTRANSFERASE"/>
    <property type="match status" value="1"/>
</dbReference>
<dbReference type="SUPFAM" id="SSF53335">
    <property type="entry name" value="S-adenosyl-L-methionine-dependent methyltransferases"/>
    <property type="match status" value="1"/>
</dbReference>
<dbReference type="InterPro" id="IPR000780">
    <property type="entry name" value="CheR_MeTrfase"/>
</dbReference>
<sequence>MTSHTFDDLFSRLSDLIAARMGLHFPRERWHDLERGMGAVARELGFKEIEPCIQGLLSSPLTRSQIELLAHHLTVGETYFFREKRSFAALEESILPELIRSRRGTGRHLRIWSAGCATGEEPYSIAILLHRMIPDLQEWKLAILATDINLASLRKAAEGVYSNWSFRDTPPWIKERYFRRKKEGRFEIFPQIQPMVTFAYLNLAENLYPSPFNQTQAMDLIFCRNVLMYFAPERARRAIQNLYLSLVEGGWLIVSPSEVSLGQEAQFTPVHFPEAILYRKEARQKRRDPAPTVPEERPPDQSLSRTRTLNQVQSLPRTRSGGRLCPGPEPAPDQIRGPGSRIRGRPWPVEPLPAISPPPFEAIPRSEPGSLPAADEVATAEGEEPAAAELPPTPYLEARALYQQGRYAEAIPRLMELLSQDPEAPGAMALLAWAHANQGKLAEARAWSERALAGERLNGGLHYLHAMILQEQGAIEEAITSLRRALYLDPQFVLAHFALGNLALQRGKGKESEKHFENALSLLSAYQPEELLPESEGMTAGRLLEILRSTRSRERSA</sequence>
<dbReference type="InterPro" id="IPR050903">
    <property type="entry name" value="Bact_Chemotaxis_MeTrfase"/>
</dbReference>
<evidence type="ECO:0000256" key="3">
    <source>
        <dbReference type="ARBA" id="ARBA00022691"/>
    </source>
</evidence>
<evidence type="ECO:0000256" key="1">
    <source>
        <dbReference type="ARBA" id="ARBA00022603"/>
    </source>
</evidence>
<dbReference type="GO" id="GO:0032259">
    <property type="term" value="P:methylation"/>
    <property type="evidence" value="ECO:0007669"/>
    <property type="project" value="UniProtKB-KW"/>
</dbReference>
<dbReference type="Pfam" id="PF13432">
    <property type="entry name" value="TPR_16"/>
    <property type="match status" value="1"/>
</dbReference>
<evidence type="ECO:0000313" key="6">
    <source>
        <dbReference type="EMBL" id="MBI2876233.1"/>
    </source>
</evidence>
<evidence type="ECO:0000256" key="4">
    <source>
        <dbReference type="SAM" id="MobiDB-lite"/>
    </source>
</evidence>
<keyword evidence="1" id="KW-0489">Methyltransferase</keyword>
<comment type="caution">
    <text evidence="6">The sequence shown here is derived from an EMBL/GenBank/DDBJ whole genome shotgun (WGS) entry which is preliminary data.</text>
</comment>
<dbReference type="Gene3D" id="1.25.40.10">
    <property type="entry name" value="Tetratricopeptide repeat domain"/>
    <property type="match status" value="1"/>
</dbReference>
<dbReference type="SMART" id="SM00138">
    <property type="entry name" value="MeTrc"/>
    <property type="match status" value="1"/>
</dbReference>
<dbReference type="PRINTS" id="PR00996">
    <property type="entry name" value="CHERMTFRASE"/>
</dbReference>
<dbReference type="Gene3D" id="3.40.50.150">
    <property type="entry name" value="Vaccinia Virus protein VP39"/>
    <property type="match status" value="1"/>
</dbReference>
<dbReference type="EMBL" id="JACPRF010000157">
    <property type="protein sequence ID" value="MBI2876233.1"/>
    <property type="molecule type" value="Genomic_DNA"/>
</dbReference>
<name>A0A932CMW8_UNCTE</name>
<dbReference type="InterPro" id="IPR022642">
    <property type="entry name" value="CheR_C"/>
</dbReference>
<organism evidence="6 7">
    <name type="scientific">Tectimicrobiota bacterium</name>
    <dbReference type="NCBI Taxonomy" id="2528274"/>
    <lineage>
        <taxon>Bacteria</taxon>
        <taxon>Pseudomonadati</taxon>
        <taxon>Nitrospinota/Tectimicrobiota group</taxon>
        <taxon>Candidatus Tectimicrobiota</taxon>
    </lineage>
</organism>
<feature type="domain" description="CheR-type methyltransferase" evidence="5">
    <location>
        <begin position="7"/>
        <end position="283"/>
    </location>
</feature>
<evidence type="ECO:0000313" key="7">
    <source>
        <dbReference type="Proteomes" id="UP000769766"/>
    </source>
</evidence>
<gene>
    <name evidence="6" type="ORF">HYY20_05065</name>
</gene>
<protein>
    <submittedName>
        <fullName evidence="6">Tetratricopeptide repeat protein</fullName>
    </submittedName>
</protein>
<feature type="region of interest" description="Disordered" evidence="4">
    <location>
        <begin position="364"/>
        <end position="388"/>
    </location>
</feature>
<feature type="region of interest" description="Disordered" evidence="4">
    <location>
        <begin position="281"/>
        <end position="345"/>
    </location>
</feature>
<dbReference type="PROSITE" id="PS50123">
    <property type="entry name" value="CHER"/>
    <property type="match status" value="1"/>
</dbReference>
<evidence type="ECO:0000256" key="2">
    <source>
        <dbReference type="ARBA" id="ARBA00022679"/>
    </source>
</evidence>
<keyword evidence="3" id="KW-0949">S-adenosyl-L-methionine</keyword>
<keyword evidence="2" id="KW-0808">Transferase</keyword>
<dbReference type="AlphaFoldDB" id="A0A932CMW8"/>
<evidence type="ECO:0000259" key="5">
    <source>
        <dbReference type="PROSITE" id="PS50123"/>
    </source>
</evidence>
<dbReference type="GO" id="GO:0008757">
    <property type="term" value="F:S-adenosylmethionine-dependent methyltransferase activity"/>
    <property type="evidence" value="ECO:0007669"/>
    <property type="project" value="InterPro"/>
</dbReference>
<dbReference type="Proteomes" id="UP000769766">
    <property type="component" value="Unassembled WGS sequence"/>
</dbReference>
<dbReference type="InterPro" id="IPR019734">
    <property type="entry name" value="TPR_rpt"/>
</dbReference>
<dbReference type="Pfam" id="PF13414">
    <property type="entry name" value="TPR_11"/>
    <property type="match status" value="1"/>
</dbReference>
<dbReference type="Pfam" id="PF01739">
    <property type="entry name" value="CheR"/>
    <property type="match status" value="1"/>
</dbReference>
<dbReference type="InterPro" id="IPR029063">
    <property type="entry name" value="SAM-dependent_MTases_sf"/>
</dbReference>
<accession>A0A932CMW8</accession>
<proteinExistence type="predicted"/>
<dbReference type="SMART" id="SM00028">
    <property type="entry name" value="TPR"/>
    <property type="match status" value="4"/>
</dbReference>